<dbReference type="EMBL" id="JABFDB010000001">
    <property type="protein sequence ID" value="NYZ18737.1"/>
    <property type="molecule type" value="Genomic_DNA"/>
</dbReference>
<dbReference type="PANTHER" id="PTHR42923:SF17">
    <property type="entry name" value="AMINE OXIDASE DOMAIN-CONTAINING PROTEIN"/>
    <property type="match status" value="1"/>
</dbReference>
<dbReference type="SUPFAM" id="SSF51905">
    <property type="entry name" value="FAD/NAD(P)-binding domain"/>
    <property type="match status" value="1"/>
</dbReference>
<sequence>MPDSLSRPPGVLDIAVIGSGISGLSAAWLLGRTHRVTLFEKDDRFGGHSNTVSSPAGPVDTGFIVYNERNYPNLVALFQHLDVVTRPTVMSFAASIDDGRLEYSGSGLAGLFAQRRNLLRPRFWRMVAGILRFYREAPRTVAAAGSDPMTLGELLDHGGYSDAFVRDHLLPMAAAIWSGPAESMRLQSARAFVRFCTNHGLLQLRDRPAWRTVEGGSREYVRLLTGTLGDRRLRRGSGVRAIRRDAGRVLVEDRAGGVRSFDHAVIATHADQALSLLVDPSGEERRLLGAFRYQRNLAVLHSDPDLMPRRRAAWSAWNYLARRGQAAAEDAVCVTYWMNRLQPHLDPSHDLFVTLNPHRPPREGAVLRSEVYDHPVFDLGTDMAQGELWRLQGVRNTWFCGAWFGSGFHEDGLQAGLAVAEALGGVRRPWTVADESGRIQLGPGFGTAARPKVAA</sequence>
<dbReference type="InterPro" id="IPR036188">
    <property type="entry name" value="FAD/NAD-bd_sf"/>
</dbReference>
<dbReference type="Pfam" id="PF01593">
    <property type="entry name" value="Amino_oxidase"/>
    <property type="match status" value="1"/>
</dbReference>
<keyword evidence="5" id="KW-1185">Reference proteome</keyword>
<evidence type="ECO:0000313" key="5">
    <source>
        <dbReference type="Proteomes" id="UP000584642"/>
    </source>
</evidence>
<dbReference type="InterPro" id="IPR001613">
    <property type="entry name" value="Flavin_amine_oxidase"/>
</dbReference>
<dbReference type="PRINTS" id="PR00757">
    <property type="entry name" value="AMINEOXDASEF"/>
</dbReference>
<proteinExistence type="predicted"/>
<comment type="cofactor">
    <cofactor evidence="1">
        <name>FAD</name>
        <dbReference type="ChEBI" id="CHEBI:57692"/>
    </cofactor>
</comment>
<reference evidence="4 5" key="1">
    <citation type="submission" date="2020-05" db="EMBL/GenBank/DDBJ databases">
        <title>Azospirillum oleiclasticum sp. nov, a nitrogen-fixing and heavy crude oil-emulsifying bacterium isolated from the crude oil of Yumen Oilfield.</title>
        <authorList>
            <person name="Wu D."/>
            <person name="Cai M."/>
            <person name="Zhang X."/>
        </authorList>
    </citation>
    <scope>NUCLEOTIDE SEQUENCE [LARGE SCALE GENOMIC DNA]</scope>
    <source>
        <strain evidence="4 5">ROY-1-1-2</strain>
    </source>
</reference>
<dbReference type="RefSeq" id="WP_180280454.1">
    <property type="nucleotide sequence ID" value="NZ_JABFDB010000001.1"/>
</dbReference>
<evidence type="ECO:0000256" key="1">
    <source>
        <dbReference type="ARBA" id="ARBA00001974"/>
    </source>
</evidence>
<dbReference type="Gene3D" id="3.50.50.60">
    <property type="entry name" value="FAD/NAD(P)-binding domain"/>
    <property type="match status" value="1"/>
</dbReference>
<dbReference type="InterPro" id="IPR050464">
    <property type="entry name" value="Zeta_carotene_desat/Oxidored"/>
</dbReference>
<keyword evidence="2" id="KW-0560">Oxidoreductase</keyword>
<protein>
    <submittedName>
        <fullName evidence="4">FAD-dependent oxidoreductase</fullName>
    </submittedName>
</protein>
<feature type="domain" description="Amine oxidase" evidence="3">
    <location>
        <begin position="21"/>
        <end position="282"/>
    </location>
</feature>
<name>A0ABX2T354_9PROT</name>
<comment type="caution">
    <text evidence="4">The sequence shown here is derived from an EMBL/GenBank/DDBJ whole genome shotgun (WGS) entry which is preliminary data.</text>
</comment>
<gene>
    <name evidence="4" type="ORF">HND93_03355</name>
</gene>
<organism evidence="4 5">
    <name type="scientific">Azospirillum oleiclasticum</name>
    <dbReference type="NCBI Taxonomy" id="2735135"/>
    <lineage>
        <taxon>Bacteria</taxon>
        <taxon>Pseudomonadati</taxon>
        <taxon>Pseudomonadota</taxon>
        <taxon>Alphaproteobacteria</taxon>
        <taxon>Rhodospirillales</taxon>
        <taxon>Azospirillaceae</taxon>
        <taxon>Azospirillum</taxon>
    </lineage>
</organism>
<dbReference type="Proteomes" id="UP000584642">
    <property type="component" value="Unassembled WGS sequence"/>
</dbReference>
<evidence type="ECO:0000259" key="3">
    <source>
        <dbReference type="Pfam" id="PF01593"/>
    </source>
</evidence>
<dbReference type="PANTHER" id="PTHR42923">
    <property type="entry name" value="PROTOPORPHYRINOGEN OXIDASE"/>
    <property type="match status" value="1"/>
</dbReference>
<accession>A0ABX2T354</accession>
<evidence type="ECO:0000256" key="2">
    <source>
        <dbReference type="ARBA" id="ARBA00023002"/>
    </source>
</evidence>
<dbReference type="InterPro" id="IPR002937">
    <property type="entry name" value="Amino_oxidase"/>
</dbReference>
<dbReference type="Gene3D" id="3.30.70.1990">
    <property type="match status" value="1"/>
</dbReference>
<dbReference type="Gene3D" id="1.10.405.20">
    <property type="match status" value="1"/>
</dbReference>
<evidence type="ECO:0000313" key="4">
    <source>
        <dbReference type="EMBL" id="NYZ18737.1"/>
    </source>
</evidence>